<feature type="compositionally biased region" description="Basic residues" evidence="2">
    <location>
        <begin position="111"/>
        <end position="130"/>
    </location>
</feature>
<evidence type="ECO:0000256" key="1">
    <source>
        <dbReference type="ARBA" id="ARBA00008645"/>
    </source>
</evidence>
<proteinExistence type="inferred from homology"/>
<feature type="compositionally biased region" description="Basic and acidic residues" evidence="2">
    <location>
        <begin position="131"/>
        <end position="141"/>
    </location>
</feature>
<name>A0AAV2YLE9_9STRA</name>
<feature type="signal peptide" evidence="3">
    <location>
        <begin position="1"/>
        <end position="21"/>
    </location>
</feature>
<dbReference type="EMBL" id="DAKRPA010000236">
    <property type="protein sequence ID" value="DAZ94721.1"/>
    <property type="molecule type" value="Genomic_DNA"/>
</dbReference>
<reference evidence="4" key="2">
    <citation type="journal article" date="2023" name="Microbiol Resour">
        <title>Decontamination and Annotation of the Draft Genome Sequence of the Oomycete Lagenidium giganteum ARSEF 373.</title>
        <authorList>
            <person name="Morgan W.R."/>
            <person name="Tartar A."/>
        </authorList>
    </citation>
    <scope>NUCLEOTIDE SEQUENCE</scope>
    <source>
        <strain evidence="4">ARSEF 373</strain>
    </source>
</reference>
<keyword evidence="3" id="KW-0732">Signal</keyword>
<dbReference type="Gene3D" id="3.40.50.1820">
    <property type="entry name" value="alpha/beta hydrolase"/>
    <property type="match status" value="1"/>
</dbReference>
<dbReference type="SUPFAM" id="SSF53474">
    <property type="entry name" value="alpha/beta-Hydrolases"/>
    <property type="match status" value="1"/>
</dbReference>
<evidence type="ECO:0000256" key="3">
    <source>
        <dbReference type="SAM" id="SignalP"/>
    </source>
</evidence>
<comment type="caution">
    <text evidence="4">The sequence shown here is derived from an EMBL/GenBank/DDBJ whole genome shotgun (WGS) entry which is preliminary data.</text>
</comment>
<evidence type="ECO:0000256" key="2">
    <source>
        <dbReference type="SAM" id="MobiDB-lite"/>
    </source>
</evidence>
<dbReference type="InterPro" id="IPR029058">
    <property type="entry name" value="AB_hydrolase_fold"/>
</dbReference>
<dbReference type="Proteomes" id="UP001146120">
    <property type="component" value="Unassembled WGS sequence"/>
</dbReference>
<feature type="chain" id="PRO_5043819653" description="AB hydrolase-1 domain-containing protein" evidence="3">
    <location>
        <begin position="22"/>
        <end position="669"/>
    </location>
</feature>
<gene>
    <name evidence="4" type="ORF">N0F65_012674</name>
</gene>
<comment type="similarity">
    <text evidence="1">Belongs to the AB hydrolase superfamily.</text>
</comment>
<evidence type="ECO:0000313" key="5">
    <source>
        <dbReference type="Proteomes" id="UP001146120"/>
    </source>
</evidence>
<dbReference type="AlphaFoldDB" id="A0AAV2YLE9"/>
<sequence length="669" mass="75152">MRGASAFTLAVAAVVAFTSTADLPVAATKKPRLNGWYNCSRNTLAYGGARTIDEGHSDGYYIETKGADHRRSKPMTRRLSTGDHRSNLPFLQHSLETFTMESEELRTHHRHQHERHVRDHHHHHHDRHHRPHDEVHPRGAEKGGRYDKWVDLPQPHYQCGTFRVPLCYDGVCDSDREIDVFVKRVVGRDPPEGEKARSLWVLQGGPGASSVAMEGLMESLYYQTKGHVSIYTMDHRGTGRSHRLDCAAAQAMTPGSPGGSTIRVEEIPACIEDIRFQIDNQTAAFSVTSAAMDLRTVIEGHQADHDVFVYGLSYGTYLVERLIHLAPKPVKGFAVDGIVSESGDTVEKRSTYSNWDHDVGVVGERFLHYCEQDKFCKSKFAHVDDLVAFVKKLYKDLDEAAKTPGKNPCADALGSTDVRPSYFLRTTFGDYIMQQGRRIAIPAVIYRAARCNKEDAEALQTFVEAEAERDEHEEDIEEILYSSEMLYNIVVFSEMWEQPTPDEKTLIQWYEDAVMASDNYYVLPYYCLFTGSKDPACKELKHLPESQPLAYERDQYWNVTAKLPEGVSALLMSGGLDVQTRRTYGELEYNDLEGDRMLVSFHDAGHCTTFTTPTKSGGTCGVIILASYVMANGVLADVDASCIDEVFPLKFEGSGYEAHDVFGTTDLYD</sequence>
<dbReference type="PANTHER" id="PTHR43039">
    <property type="entry name" value="ESTERASE-RELATED"/>
    <property type="match status" value="1"/>
</dbReference>
<accession>A0AAV2YLE9</accession>
<evidence type="ECO:0008006" key="6">
    <source>
        <dbReference type="Google" id="ProtNLM"/>
    </source>
</evidence>
<evidence type="ECO:0000313" key="4">
    <source>
        <dbReference type="EMBL" id="DAZ94721.1"/>
    </source>
</evidence>
<feature type="region of interest" description="Disordered" evidence="2">
    <location>
        <begin position="111"/>
        <end position="141"/>
    </location>
</feature>
<protein>
    <recommendedName>
        <fullName evidence="6">AB hydrolase-1 domain-containing protein</fullName>
    </recommendedName>
</protein>
<organism evidence="4 5">
    <name type="scientific">Lagenidium giganteum</name>
    <dbReference type="NCBI Taxonomy" id="4803"/>
    <lineage>
        <taxon>Eukaryota</taxon>
        <taxon>Sar</taxon>
        <taxon>Stramenopiles</taxon>
        <taxon>Oomycota</taxon>
        <taxon>Peronosporomycetes</taxon>
        <taxon>Pythiales</taxon>
        <taxon>Pythiaceae</taxon>
    </lineage>
</organism>
<reference evidence="4" key="1">
    <citation type="submission" date="2022-11" db="EMBL/GenBank/DDBJ databases">
        <authorList>
            <person name="Morgan W.R."/>
            <person name="Tartar A."/>
        </authorList>
    </citation>
    <scope>NUCLEOTIDE SEQUENCE</scope>
    <source>
        <strain evidence="4">ARSEF 373</strain>
    </source>
</reference>
<keyword evidence="5" id="KW-1185">Reference proteome</keyword>
<feature type="region of interest" description="Disordered" evidence="2">
    <location>
        <begin position="67"/>
        <end position="86"/>
    </location>
</feature>